<dbReference type="GeneTree" id="ENSGT00390000001277"/>
<feature type="coiled-coil region" evidence="1">
    <location>
        <begin position="699"/>
        <end position="730"/>
    </location>
</feature>
<evidence type="ECO:0000313" key="2">
    <source>
        <dbReference type="Ensembl" id="ENSMICP00000011380.3"/>
    </source>
</evidence>
<dbReference type="Ensembl" id="ENSMICT00000012497.3">
    <property type="protein sequence ID" value="ENSMICP00000011380.3"/>
    <property type="gene ID" value="ENSMICG00000012495.3"/>
</dbReference>
<keyword evidence="3" id="KW-1185">Reference proteome</keyword>
<evidence type="ECO:0000313" key="3">
    <source>
        <dbReference type="Proteomes" id="UP000694394"/>
    </source>
</evidence>
<protein>
    <submittedName>
        <fullName evidence="2">Coiled-coil domain containing 175</fullName>
    </submittedName>
</protein>
<proteinExistence type="predicted"/>
<organism evidence="2 3">
    <name type="scientific">Microcebus murinus</name>
    <name type="common">Gray mouse lemur</name>
    <name type="synonym">Lemur murinus</name>
    <dbReference type="NCBI Taxonomy" id="30608"/>
    <lineage>
        <taxon>Eukaryota</taxon>
        <taxon>Metazoa</taxon>
        <taxon>Chordata</taxon>
        <taxon>Craniata</taxon>
        <taxon>Vertebrata</taxon>
        <taxon>Euteleostomi</taxon>
        <taxon>Mammalia</taxon>
        <taxon>Eutheria</taxon>
        <taxon>Euarchontoglires</taxon>
        <taxon>Primates</taxon>
        <taxon>Strepsirrhini</taxon>
        <taxon>Lemuriformes</taxon>
        <taxon>Cheirogaleidae</taxon>
        <taxon>Microcebus</taxon>
    </lineage>
</organism>
<feature type="coiled-coil region" evidence="1">
    <location>
        <begin position="337"/>
        <end position="364"/>
    </location>
</feature>
<sequence>MALSNWTPERGFSEKVVHEAAVTTGPSLELCTFPSTLGSSIAAAALEQLFVVEQSLQSDYFKCNEEVRIFLQNIAVAVKQLEEMRKNTIDLLEIESMKLSRLYYLLQTLPTSINNEFEECVRDARKLNLLEINEIKMKITRTNNEIQFLKMEISDLKEINEVLGMKQEELSRQHKKFVLSLNQWMEEKAAATVYINETVNQISLERDDIELQRSYIQETEELMEKERAEYLLRKQHLIAEINLELRRKETLQIKKALDKTVAKVSKMKEAITTRTILSDHNLEIARLYEAIRIWEYQVSQLRNACKILEDKMLFFVTNKEKLEDISNKEKNEFLHKIKQMAEKIHKTRVENKELQQKMHTLIRQYKIVLIEEDKVYIQKRKAQNESQEQQQFISGKENFLSQRKVDIKNMEDGYGTLHDLYRATKDILRKQIKFLGKNLEREIQRCVFYQWRLACLRKIHARWTSTTHSEIEDIITGIEKAEVRRIELLEETNVRKAEISEFVVDIEKISTELKEDEQQFVTKEKKLIQDLSKYEDIYIKEIQINKQKEDELNEHLSKLREAEELYREKRRRLKELSNIITAQKQEETVLKTHIFHFKRDFNRCIKDTQDRVKRELKQFREQETKKSNDHFESLKNLENEIYVHDQKVDILNLENAKLKQKFLDKNNFRKSKNITFIKCLSYFSNSRYLDMWAEFRAIIKELTANGEEVLKDIKQLIKKLRNRDEKIESISNWLKGNLEDLHTLMKQESPMDLLGKQELRAFALFKRRKKKRQLNNLVIPNNVTNIHLNIDTHFAVVLTNSPFHLREFSR</sequence>
<reference evidence="2" key="1">
    <citation type="submission" date="2016-12" db="EMBL/GenBank/DDBJ databases">
        <title>Mouse lemur reference genome and diversity panel.</title>
        <authorList>
            <person name="Harris R."/>
            <person name="Larsen P."/>
            <person name="Liu Y."/>
            <person name="Hughes D.S."/>
            <person name="Murali S."/>
            <person name="Raveendran M."/>
            <person name="Korchina V."/>
            <person name="Wang M."/>
            <person name="Jhangiani S."/>
            <person name="Bandaranaike D."/>
            <person name="Bellair M."/>
            <person name="Blankenburg K."/>
            <person name="Chao H."/>
            <person name="Dahdouli M."/>
            <person name="Dinh H."/>
            <person name="Doddapaneni H."/>
            <person name="English A."/>
            <person name="Firestine M."/>
            <person name="Gnanaolivu R."/>
            <person name="Gross S."/>
            <person name="Hernandez B."/>
            <person name="Javaid M."/>
            <person name="Jayaseelan J."/>
            <person name="Jones J."/>
            <person name="Khan Z."/>
            <person name="Kovar C."/>
            <person name="Kurapati P."/>
            <person name="Le B."/>
            <person name="Lee S."/>
            <person name="Li M."/>
            <person name="Mathew T."/>
            <person name="Narasimhan A."/>
            <person name="Ngo D."/>
            <person name="Nguyen L."/>
            <person name="Okwuonu G."/>
            <person name="Ongeri F."/>
            <person name="Osuji N."/>
            <person name="Pu L.-L."/>
            <person name="Puazo M."/>
            <person name="Quiroz J."/>
            <person name="Raj R."/>
            <person name="Rajbhandari K."/>
            <person name="Reid J.G."/>
            <person name="Santibanez J."/>
            <person name="Sexton D."/>
            <person name="Skinner E."/>
            <person name="Vee V."/>
            <person name="Weissenberger G."/>
            <person name="Wu Y."/>
            <person name="Xin Y."/>
            <person name="Han Y."/>
            <person name="Campbell C."/>
            <person name="Brown A."/>
            <person name="Sullivan B."/>
            <person name="Shelton J."/>
            <person name="Brown S."/>
            <person name="Dudchenko O."/>
            <person name="Machol I."/>
            <person name="Durand N."/>
            <person name="Shamim M."/>
            <person name="Lieberman A."/>
            <person name="Muzny D.M."/>
            <person name="Richards S."/>
            <person name="Yoder A."/>
            <person name="Worley K.C."/>
            <person name="Rogers J."/>
            <person name="Gibbs R.A."/>
        </authorList>
    </citation>
    <scope>NUCLEOTIDE SEQUENCE [LARGE SCALE GENOMIC DNA]</scope>
</reference>
<dbReference type="PANTHER" id="PTHR35347">
    <property type="entry name" value="COILED-COIL DOMAIN-CONTAINING PROTEIN 175"/>
    <property type="match status" value="1"/>
</dbReference>
<reference evidence="2" key="2">
    <citation type="submission" date="2025-08" db="UniProtKB">
        <authorList>
            <consortium name="Ensembl"/>
        </authorList>
    </citation>
    <scope>IDENTIFICATION</scope>
</reference>
<accession>A0A8C5XDW1</accession>
<gene>
    <name evidence="2" type="primary">CCDC175</name>
</gene>
<keyword evidence="1" id="KW-0175">Coiled coil</keyword>
<dbReference type="EMBL" id="ABDC03004093">
    <property type="status" value="NOT_ANNOTATED_CDS"/>
    <property type="molecule type" value="Genomic_DNA"/>
</dbReference>
<reference evidence="2" key="3">
    <citation type="submission" date="2025-09" db="UniProtKB">
        <authorList>
            <consortium name="Ensembl"/>
        </authorList>
    </citation>
    <scope>IDENTIFICATION</scope>
</reference>
<dbReference type="PANTHER" id="PTHR35347:SF1">
    <property type="entry name" value="COILED-COIL DOMAIN-CONTAINING PROTEIN 175"/>
    <property type="match status" value="1"/>
</dbReference>
<dbReference type="AlphaFoldDB" id="A0A8C5XDW1"/>
<evidence type="ECO:0000256" key="1">
    <source>
        <dbReference type="SAM" id="Coils"/>
    </source>
</evidence>
<dbReference type="Proteomes" id="UP000694394">
    <property type="component" value="Chromosome 3"/>
</dbReference>
<feature type="coiled-coil region" evidence="1">
    <location>
        <begin position="506"/>
        <end position="654"/>
    </location>
</feature>
<dbReference type="InterPro" id="IPR038834">
    <property type="entry name" value="CCDC175"/>
</dbReference>
<feature type="coiled-coil region" evidence="1">
    <location>
        <begin position="132"/>
        <end position="159"/>
    </location>
</feature>
<name>A0A8C5XDW1_MICMU</name>